<evidence type="ECO:0008006" key="4">
    <source>
        <dbReference type="Google" id="ProtNLM"/>
    </source>
</evidence>
<evidence type="ECO:0000313" key="3">
    <source>
        <dbReference type="Proteomes" id="UP000642571"/>
    </source>
</evidence>
<keyword evidence="1" id="KW-0472">Membrane</keyword>
<sequence length="332" mass="38945">MIWRKVLLALAAVLIGGLSIYNSDIADETFQVLPVLLIGYVFLLFVEALLHGKDLKIADLNQKLLEETKGLFSYYKELKEYDIKKEYQRFMKAFVRDQPYVCSVQLYEYIVKSTSPYKHRIQLNYVDGNVSANEKLNAIVQDHFDYNKREIREVKKVYKELNNAEMNDDHNSFESLSKSFQLLNRYNKKLNSFHTHDDDTSLKLSLMQLMGDLIEKRIDAAFTDDHLLSNPQLEQRLIRMRKTGIARAIVKYEFFEDHLDYFFRYSGDGDAKSGRHYIASIKKSNRGKNYLFLITVSPDLWSNSDEVKQSLNEIKEEFNSFLNESDIVYNNK</sequence>
<dbReference type="EMBL" id="BMIN01000033">
    <property type="protein sequence ID" value="GGD29714.1"/>
    <property type="molecule type" value="Genomic_DNA"/>
</dbReference>
<dbReference type="Proteomes" id="UP000642571">
    <property type="component" value="Unassembled WGS sequence"/>
</dbReference>
<name>A0ABQ1QL01_9BACI</name>
<organism evidence="2 3">
    <name type="scientific">Pontibacillus salipaludis</name>
    <dbReference type="NCBI Taxonomy" id="1697394"/>
    <lineage>
        <taxon>Bacteria</taxon>
        <taxon>Bacillati</taxon>
        <taxon>Bacillota</taxon>
        <taxon>Bacilli</taxon>
        <taxon>Bacillales</taxon>
        <taxon>Bacillaceae</taxon>
        <taxon>Pontibacillus</taxon>
    </lineage>
</organism>
<keyword evidence="3" id="KW-1185">Reference proteome</keyword>
<keyword evidence="1" id="KW-0812">Transmembrane</keyword>
<proteinExistence type="predicted"/>
<feature type="transmembrane region" description="Helical" evidence="1">
    <location>
        <begin position="32"/>
        <end position="50"/>
    </location>
</feature>
<protein>
    <recommendedName>
        <fullName evidence="4">Phage abortive infection protein</fullName>
    </recommendedName>
</protein>
<dbReference type="RefSeq" id="WP_188656244.1">
    <property type="nucleotide sequence ID" value="NZ_BMIN01000033.1"/>
</dbReference>
<keyword evidence="1" id="KW-1133">Transmembrane helix</keyword>
<reference evidence="3" key="1">
    <citation type="journal article" date="2019" name="Int. J. Syst. Evol. Microbiol.">
        <title>The Global Catalogue of Microorganisms (GCM) 10K type strain sequencing project: providing services to taxonomists for standard genome sequencing and annotation.</title>
        <authorList>
            <consortium name="The Broad Institute Genomics Platform"/>
            <consortium name="The Broad Institute Genome Sequencing Center for Infectious Disease"/>
            <person name="Wu L."/>
            <person name="Ma J."/>
        </authorList>
    </citation>
    <scope>NUCLEOTIDE SEQUENCE [LARGE SCALE GENOMIC DNA]</scope>
    <source>
        <strain evidence="3">CGMCC 1.15353</strain>
    </source>
</reference>
<evidence type="ECO:0000256" key="1">
    <source>
        <dbReference type="SAM" id="Phobius"/>
    </source>
</evidence>
<evidence type="ECO:0000313" key="2">
    <source>
        <dbReference type="EMBL" id="GGD29714.1"/>
    </source>
</evidence>
<comment type="caution">
    <text evidence="2">The sequence shown here is derived from an EMBL/GenBank/DDBJ whole genome shotgun (WGS) entry which is preliminary data.</text>
</comment>
<accession>A0ABQ1QL01</accession>
<gene>
    <name evidence="2" type="ORF">GCM10011389_41600</name>
</gene>